<name>A0ABX2LBD1_9EURY</name>
<keyword evidence="1" id="KW-0808">Transferase</keyword>
<gene>
    <name evidence="3" type="ORF">HTZ84_00805</name>
</gene>
<evidence type="ECO:0000313" key="4">
    <source>
        <dbReference type="Proteomes" id="UP001016761"/>
    </source>
</evidence>
<evidence type="ECO:0000259" key="2">
    <source>
        <dbReference type="Pfam" id="PF13439"/>
    </source>
</evidence>
<evidence type="ECO:0000313" key="3">
    <source>
        <dbReference type="EMBL" id="NUC70862.1"/>
    </source>
</evidence>
<dbReference type="CDD" id="cd03801">
    <property type="entry name" value="GT4_PimA-like"/>
    <property type="match status" value="1"/>
</dbReference>
<keyword evidence="4" id="KW-1185">Reference proteome</keyword>
<dbReference type="RefSeq" id="WP_174678937.1">
    <property type="nucleotide sequence ID" value="NZ_JABUQZ010000001.1"/>
</dbReference>
<sequence>MNLLQISPYVVQPPTDGGSHRAHGLVKEIPRFGGRVVRYCQGVSSEQYRELDLQRNVHVAEGYDEYRHIHPAHDIAKLTMLLGYPNVFSDRALKFASEPLTTLAADADVVLVREPWQVNAVSDLVDLPIVYSSHNVEAERFEEFREGGYLKKRAYDRVIRLEQTALDAADLVICTSDRDAERYQNQFGYDGPVHIAPNATYRARLREHDPDSPAAHQVRESYGIDATTTVATFVGSDHPPNVKAVKAILTMAEQQEGDIHFLVIGSVCNAIQSAQDRVTFAGFVDDLEPYFDATDIALNPMSSGSGTNIKVLDYFARSLPVISTPFGVRGFDIEDGREAIVTPIENFSDAITALAHNPHRCDRLGTTAHKLVAETYTWETVSEKVYKALIQHYG</sequence>
<dbReference type="SUPFAM" id="SSF53756">
    <property type="entry name" value="UDP-Glycosyltransferase/glycogen phosphorylase"/>
    <property type="match status" value="1"/>
</dbReference>
<reference evidence="3 4" key="1">
    <citation type="submission" date="2020-06" db="EMBL/GenBank/DDBJ databases">
        <title>Haloterrigena sp. nov., an extremely halophilic archaeon isolated from a saline sediment.</title>
        <authorList>
            <person name="Liu B.-B."/>
        </authorList>
    </citation>
    <scope>NUCLEOTIDE SEQUENCE [LARGE SCALE GENOMIC DNA]</scope>
    <source>
        <strain evidence="3 4">SYSU A558-1</strain>
    </source>
</reference>
<organism evidence="3 4">
    <name type="scientific">Haloterrigena gelatinilytica</name>
    <dbReference type="NCBI Taxonomy" id="2741724"/>
    <lineage>
        <taxon>Archaea</taxon>
        <taxon>Methanobacteriati</taxon>
        <taxon>Methanobacteriota</taxon>
        <taxon>Stenosarchaea group</taxon>
        <taxon>Halobacteria</taxon>
        <taxon>Halobacteriales</taxon>
        <taxon>Natrialbaceae</taxon>
        <taxon>Haloterrigena</taxon>
    </lineage>
</organism>
<feature type="domain" description="Glycosyltransferase subfamily 4-like N-terminal" evidence="2">
    <location>
        <begin position="17"/>
        <end position="199"/>
    </location>
</feature>
<protein>
    <submittedName>
        <fullName evidence="3">Glycosyltransferase family 4 protein</fullName>
    </submittedName>
</protein>
<dbReference type="Proteomes" id="UP001016761">
    <property type="component" value="Unassembled WGS sequence"/>
</dbReference>
<dbReference type="Pfam" id="PF13439">
    <property type="entry name" value="Glyco_transf_4"/>
    <property type="match status" value="1"/>
</dbReference>
<evidence type="ECO:0000256" key="1">
    <source>
        <dbReference type="ARBA" id="ARBA00022679"/>
    </source>
</evidence>
<dbReference type="Pfam" id="PF13692">
    <property type="entry name" value="Glyco_trans_1_4"/>
    <property type="match status" value="1"/>
</dbReference>
<dbReference type="Gene3D" id="3.40.50.2000">
    <property type="entry name" value="Glycogen Phosphorylase B"/>
    <property type="match status" value="2"/>
</dbReference>
<dbReference type="PANTHER" id="PTHR46401:SF2">
    <property type="entry name" value="GLYCOSYLTRANSFERASE WBBK-RELATED"/>
    <property type="match status" value="1"/>
</dbReference>
<comment type="caution">
    <text evidence="3">The sequence shown here is derived from an EMBL/GenBank/DDBJ whole genome shotgun (WGS) entry which is preliminary data.</text>
</comment>
<accession>A0ABX2LBD1</accession>
<dbReference type="PANTHER" id="PTHR46401">
    <property type="entry name" value="GLYCOSYLTRANSFERASE WBBK-RELATED"/>
    <property type="match status" value="1"/>
</dbReference>
<proteinExistence type="predicted"/>
<dbReference type="EMBL" id="JABUQZ010000001">
    <property type="protein sequence ID" value="NUC70862.1"/>
    <property type="molecule type" value="Genomic_DNA"/>
</dbReference>
<dbReference type="InterPro" id="IPR028098">
    <property type="entry name" value="Glyco_trans_4-like_N"/>
</dbReference>